<feature type="compositionally biased region" description="Basic and acidic residues" evidence="1">
    <location>
        <begin position="36"/>
        <end position="46"/>
    </location>
</feature>
<name>A0A812BMZ8_ACAPH</name>
<proteinExistence type="predicted"/>
<keyword evidence="5" id="KW-1185">Reference proteome</keyword>
<protein>
    <submittedName>
        <fullName evidence="4">Uncharacterized protein</fullName>
    </submittedName>
</protein>
<feature type="compositionally biased region" description="Polar residues" evidence="1">
    <location>
        <begin position="48"/>
        <end position="59"/>
    </location>
</feature>
<keyword evidence="2" id="KW-1133">Transmembrane helix</keyword>
<keyword evidence="2" id="KW-0472">Membrane</keyword>
<evidence type="ECO:0000256" key="3">
    <source>
        <dbReference type="SAM" id="SignalP"/>
    </source>
</evidence>
<feature type="compositionally biased region" description="Basic and acidic residues" evidence="1">
    <location>
        <begin position="224"/>
        <end position="233"/>
    </location>
</feature>
<dbReference type="Proteomes" id="UP000597762">
    <property type="component" value="Unassembled WGS sequence"/>
</dbReference>
<keyword evidence="2" id="KW-0812">Transmembrane</keyword>
<comment type="caution">
    <text evidence="4">The sequence shown here is derived from an EMBL/GenBank/DDBJ whole genome shotgun (WGS) entry which is preliminary data.</text>
</comment>
<feature type="region of interest" description="Disordered" evidence="1">
    <location>
        <begin position="281"/>
        <end position="334"/>
    </location>
</feature>
<feature type="compositionally biased region" description="Basic residues" evidence="1">
    <location>
        <begin position="281"/>
        <end position="296"/>
    </location>
</feature>
<evidence type="ECO:0000313" key="5">
    <source>
        <dbReference type="Proteomes" id="UP000597762"/>
    </source>
</evidence>
<feature type="compositionally biased region" description="Polar residues" evidence="1">
    <location>
        <begin position="154"/>
        <end position="172"/>
    </location>
</feature>
<feature type="transmembrane region" description="Helical" evidence="2">
    <location>
        <begin position="92"/>
        <end position="113"/>
    </location>
</feature>
<sequence>MFNVRSLPLLFLCTCLFAFQLPGVYDTKDKQEFSNRKDLPQKDEKMTPSINYLNSTNSNRDTKKTSGTLARKKRLELSIEGVRCDKSIQHSLAIALGVVILIFFFFLMILIYWCRRRVPRWKNEKEEWDQLLKDRLEDDYRRKMYAPPLPPRNNVYSPKLSKQVSSNDNSPKYISLTDIRKYLDSTDAKESKKKPKDSVTPSNGNEKEKSENLTGDNSLQRAENAQKETRSKTNTDPNSSAATMSGGYYFKNFDPETELKLRTSEYLSCDENLENMAINSRKVHRASREHHSRSRRLSIDSKSSGGKPRSENFPLFSEFSDDPKERLLDEGRNS</sequence>
<dbReference type="AlphaFoldDB" id="A0A812BMZ8"/>
<evidence type="ECO:0000256" key="2">
    <source>
        <dbReference type="SAM" id="Phobius"/>
    </source>
</evidence>
<dbReference type="EMBL" id="CAHIKZ030000761">
    <property type="protein sequence ID" value="CAE1237364.1"/>
    <property type="molecule type" value="Genomic_DNA"/>
</dbReference>
<evidence type="ECO:0000256" key="1">
    <source>
        <dbReference type="SAM" id="MobiDB-lite"/>
    </source>
</evidence>
<reference evidence="4" key="1">
    <citation type="submission" date="2021-01" db="EMBL/GenBank/DDBJ databases">
        <authorList>
            <person name="Li R."/>
            <person name="Bekaert M."/>
        </authorList>
    </citation>
    <scope>NUCLEOTIDE SEQUENCE</scope>
    <source>
        <strain evidence="4">Farmed</strain>
    </source>
</reference>
<feature type="compositionally biased region" description="Basic and acidic residues" evidence="1">
    <location>
        <begin position="321"/>
        <end position="334"/>
    </location>
</feature>
<feature type="chain" id="PRO_5032389024" evidence="3">
    <location>
        <begin position="19"/>
        <end position="334"/>
    </location>
</feature>
<gene>
    <name evidence="4" type="ORF">SPHA_20737</name>
</gene>
<accession>A0A812BMZ8</accession>
<feature type="region of interest" description="Disordered" evidence="1">
    <location>
        <begin position="143"/>
        <end position="172"/>
    </location>
</feature>
<evidence type="ECO:0000313" key="4">
    <source>
        <dbReference type="EMBL" id="CAE1237364.1"/>
    </source>
</evidence>
<feature type="compositionally biased region" description="Polar residues" evidence="1">
    <location>
        <begin position="234"/>
        <end position="243"/>
    </location>
</feature>
<feature type="region of interest" description="Disordered" evidence="1">
    <location>
        <begin position="36"/>
        <end position="67"/>
    </location>
</feature>
<feature type="compositionally biased region" description="Polar residues" evidence="1">
    <location>
        <begin position="212"/>
        <end position="223"/>
    </location>
</feature>
<feature type="region of interest" description="Disordered" evidence="1">
    <location>
        <begin position="186"/>
        <end position="247"/>
    </location>
</feature>
<feature type="signal peptide" evidence="3">
    <location>
        <begin position="1"/>
        <end position="18"/>
    </location>
</feature>
<keyword evidence="3" id="KW-0732">Signal</keyword>
<organism evidence="4 5">
    <name type="scientific">Acanthosepion pharaonis</name>
    <name type="common">Pharaoh cuttlefish</name>
    <name type="synonym">Sepia pharaonis</name>
    <dbReference type="NCBI Taxonomy" id="158019"/>
    <lineage>
        <taxon>Eukaryota</taxon>
        <taxon>Metazoa</taxon>
        <taxon>Spiralia</taxon>
        <taxon>Lophotrochozoa</taxon>
        <taxon>Mollusca</taxon>
        <taxon>Cephalopoda</taxon>
        <taxon>Coleoidea</taxon>
        <taxon>Decapodiformes</taxon>
        <taxon>Sepiida</taxon>
        <taxon>Sepiina</taxon>
        <taxon>Sepiidae</taxon>
        <taxon>Acanthosepion</taxon>
    </lineage>
</organism>